<name>A0A1M7ZUW0_9FLAO</name>
<feature type="transmembrane region" description="Helical" evidence="1">
    <location>
        <begin position="122"/>
        <end position="138"/>
    </location>
</feature>
<dbReference type="STRING" id="416016.SAMN05443547_0749"/>
<keyword evidence="1" id="KW-0472">Membrane</keyword>
<gene>
    <name evidence="2" type="ORF">SAMN05443547_0749</name>
</gene>
<sequence>MKLTPEQIDRLYQFTRQHYVEWYDLQTELVDHLANAIEQQWQENPKISFEDALQVEFKKFGIFGFMEVIKEKQIALGKKYKKFVWNELVQFFTIPKIIFTLLLTLLFYYLFHLLFSKDLLSAFHLLIAFIGFIFAFRINSKYQKYKKEKGKVWYLEEMIKNYSFMLFFGYLPFQLGNSLLRLDFNSDGIIGFMVFFTVIFYLCLFIIVFEIPSKAEDYLKETYPEYALENVN</sequence>
<keyword evidence="1" id="KW-1133">Transmembrane helix</keyword>
<evidence type="ECO:0000313" key="2">
    <source>
        <dbReference type="EMBL" id="SHO72417.1"/>
    </source>
</evidence>
<protein>
    <submittedName>
        <fullName evidence="2">Uncharacterized protein</fullName>
    </submittedName>
</protein>
<evidence type="ECO:0000313" key="3">
    <source>
        <dbReference type="Proteomes" id="UP000184611"/>
    </source>
</evidence>
<feature type="transmembrane region" description="Helical" evidence="1">
    <location>
        <begin position="188"/>
        <end position="209"/>
    </location>
</feature>
<dbReference type="OrthoDB" id="662673at2"/>
<proteinExistence type="predicted"/>
<feature type="transmembrane region" description="Helical" evidence="1">
    <location>
        <begin position="88"/>
        <end position="110"/>
    </location>
</feature>
<dbReference type="AlphaFoldDB" id="A0A1M7ZUW0"/>
<organism evidence="2 3">
    <name type="scientific">Flavobacterium cucumis</name>
    <dbReference type="NCBI Taxonomy" id="416016"/>
    <lineage>
        <taxon>Bacteria</taxon>
        <taxon>Pseudomonadati</taxon>
        <taxon>Bacteroidota</taxon>
        <taxon>Flavobacteriia</taxon>
        <taxon>Flavobacteriales</taxon>
        <taxon>Flavobacteriaceae</taxon>
        <taxon>Flavobacterium</taxon>
    </lineage>
</organism>
<dbReference type="Proteomes" id="UP000184611">
    <property type="component" value="Unassembled WGS sequence"/>
</dbReference>
<feature type="transmembrane region" description="Helical" evidence="1">
    <location>
        <begin position="159"/>
        <end position="176"/>
    </location>
</feature>
<dbReference type="RefSeq" id="WP_073581530.1">
    <property type="nucleotide sequence ID" value="NZ_CBCSEA010000001.1"/>
</dbReference>
<accession>A0A1M7ZUW0</accession>
<keyword evidence="3" id="KW-1185">Reference proteome</keyword>
<dbReference type="EMBL" id="FRYK01000001">
    <property type="protein sequence ID" value="SHO72417.1"/>
    <property type="molecule type" value="Genomic_DNA"/>
</dbReference>
<evidence type="ECO:0000256" key="1">
    <source>
        <dbReference type="SAM" id="Phobius"/>
    </source>
</evidence>
<reference evidence="3" key="1">
    <citation type="submission" date="2016-12" db="EMBL/GenBank/DDBJ databases">
        <authorList>
            <person name="Varghese N."/>
            <person name="Submissions S."/>
        </authorList>
    </citation>
    <scope>NUCLEOTIDE SEQUENCE [LARGE SCALE GENOMIC DNA]</scope>
    <source>
        <strain evidence="3">DSM 18830</strain>
    </source>
</reference>
<keyword evidence="1" id="KW-0812">Transmembrane</keyword>